<comment type="caution">
    <text evidence="2">The sequence shown here is derived from an EMBL/GenBank/DDBJ whole genome shotgun (WGS) entry which is preliminary data.</text>
</comment>
<name>A0AAV4BNK4_9GAST</name>
<reference evidence="2 3" key="1">
    <citation type="journal article" date="2021" name="Elife">
        <title>Chloroplast acquisition without the gene transfer in kleptoplastic sea slugs, Plakobranchus ocellatus.</title>
        <authorList>
            <person name="Maeda T."/>
            <person name="Takahashi S."/>
            <person name="Yoshida T."/>
            <person name="Shimamura S."/>
            <person name="Takaki Y."/>
            <person name="Nagai Y."/>
            <person name="Toyoda A."/>
            <person name="Suzuki Y."/>
            <person name="Arimoto A."/>
            <person name="Ishii H."/>
            <person name="Satoh N."/>
            <person name="Nishiyama T."/>
            <person name="Hasebe M."/>
            <person name="Maruyama T."/>
            <person name="Minagawa J."/>
            <person name="Obokata J."/>
            <person name="Shigenobu S."/>
        </authorList>
    </citation>
    <scope>NUCLEOTIDE SEQUENCE [LARGE SCALE GENOMIC DNA]</scope>
</reference>
<dbReference type="EMBL" id="BLXT01005227">
    <property type="protein sequence ID" value="GFO20952.1"/>
    <property type="molecule type" value="Genomic_DNA"/>
</dbReference>
<gene>
    <name evidence="2" type="ORF">PoB_004745700</name>
</gene>
<sequence>MQVYNGHSVRGERFCFCVKSVLSKVIYLRLSGPPKGLDAGGGARTGDRGSRQISKWIRSEERELAGQTVELENTSNINKSSDNSSVEKNSNYRSDNSSNKNNNSNSNNSSSNKNTPATAAIAANTLGAVTAARKAPSRATTAVTPTAAITPTTVTKSGLATTKKKQQLK</sequence>
<accession>A0AAV4BNK4</accession>
<protein>
    <submittedName>
        <fullName evidence="2">Uncharacterized protein</fullName>
    </submittedName>
</protein>
<keyword evidence="3" id="KW-1185">Reference proteome</keyword>
<feature type="compositionally biased region" description="Polar residues" evidence="1">
    <location>
        <begin position="70"/>
        <end position="87"/>
    </location>
</feature>
<feature type="compositionally biased region" description="Low complexity" evidence="1">
    <location>
        <begin position="88"/>
        <end position="119"/>
    </location>
</feature>
<evidence type="ECO:0000256" key="1">
    <source>
        <dbReference type="SAM" id="MobiDB-lite"/>
    </source>
</evidence>
<evidence type="ECO:0000313" key="3">
    <source>
        <dbReference type="Proteomes" id="UP000735302"/>
    </source>
</evidence>
<organism evidence="2 3">
    <name type="scientific">Plakobranchus ocellatus</name>
    <dbReference type="NCBI Taxonomy" id="259542"/>
    <lineage>
        <taxon>Eukaryota</taxon>
        <taxon>Metazoa</taxon>
        <taxon>Spiralia</taxon>
        <taxon>Lophotrochozoa</taxon>
        <taxon>Mollusca</taxon>
        <taxon>Gastropoda</taxon>
        <taxon>Heterobranchia</taxon>
        <taxon>Euthyneura</taxon>
        <taxon>Panpulmonata</taxon>
        <taxon>Sacoglossa</taxon>
        <taxon>Placobranchoidea</taxon>
        <taxon>Plakobranchidae</taxon>
        <taxon>Plakobranchus</taxon>
    </lineage>
</organism>
<evidence type="ECO:0000313" key="2">
    <source>
        <dbReference type="EMBL" id="GFO20952.1"/>
    </source>
</evidence>
<proteinExistence type="predicted"/>
<dbReference type="AlphaFoldDB" id="A0AAV4BNK4"/>
<dbReference type="Proteomes" id="UP000735302">
    <property type="component" value="Unassembled WGS sequence"/>
</dbReference>
<feature type="region of interest" description="Disordered" evidence="1">
    <location>
        <begin position="33"/>
        <end position="119"/>
    </location>
</feature>